<proteinExistence type="predicted"/>
<sequence length="97" mass="11050">SRPLEKLHELLADCKKASGLFQYLKVTQWMAFIDGKEEHDAFNSKLSKKPSTMQTGAKISRTGQKQLKVQKLFKGKAPAPKPYIQGYRIPNIQQDDM</sequence>
<name>A0A9Q3ENQ7_9BASI</name>
<comment type="caution">
    <text evidence="1">The sequence shown here is derived from an EMBL/GenBank/DDBJ whole genome shotgun (WGS) entry which is preliminary data.</text>
</comment>
<dbReference type="Proteomes" id="UP000765509">
    <property type="component" value="Unassembled WGS sequence"/>
</dbReference>
<gene>
    <name evidence="1" type="ORF">O181_063012</name>
</gene>
<organism evidence="1 2">
    <name type="scientific">Austropuccinia psidii MF-1</name>
    <dbReference type="NCBI Taxonomy" id="1389203"/>
    <lineage>
        <taxon>Eukaryota</taxon>
        <taxon>Fungi</taxon>
        <taxon>Dikarya</taxon>
        <taxon>Basidiomycota</taxon>
        <taxon>Pucciniomycotina</taxon>
        <taxon>Pucciniomycetes</taxon>
        <taxon>Pucciniales</taxon>
        <taxon>Sphaerophragmiaceae</taxon>
        <taxon>Austropuccinia</taxon>
    </lineage>
</organism>
<dbReference type="EMBL" id="AVOT02030180">
    <property type="protein sequence ID" value="MBW0523297.1"/>
    <property type="molecule type" value="Genomic_DNA"/>
</dbReference>
<reference evidence="1" key="1">
    <citation type="submission" date="2021-03" db="EMBL/GenBank/DDBJ databases">
        <title>Draft genome sequence of rust myrtle Austropuccinia psidii MF-1, a brazilian biotype.</title>
        <authorList>
            <person name="Quecine M.C."/>
            <person name="Pachon D.M.R."/>
            <person name="Bonatelli M.L."/>
            <person name="Correr F.H."/>
            <person name="Franceschini L.M."/>
            <person name="Leite T.F."/>
            <person name="Margarido G.R.A."/>
            <person name="Almeida C.A."/>
            <person name="Ferrarezi J.A."/>
            <person name="Labate C.A."/>
        </authorList>
    </citation>
    <scope>NUCLEOTIDE SEQUENCE</scope>
    <source>
        <strain evidence="1">MF-1</strain>
    </source>
</reference>
<dbReference type="AlphaFoldDB" id="A0A9Q3ENQ7"/>
<evidence type="ECO:0000313" key="1">
    <source>
        <dbReference type="EMBL" id="MBW0523297.1"/>
    </source>
</evidence>
<keyword evidence="2" id="KW-1185">Reference proteome</keyword>
<feature type="non-terminal residue" evidence="1">
    <location>
        <position position="1"/>
    </location>
</feature>
<accession>A0A9Q3ENQ7</accession>
<evidence type="ECO:0000313" key="2">
    <source>
        <dbReference type="Proteomes" id="UP000765509"/>
    </source>
</evidence>
<protein>
    <submittedName>
        <fullName evidence="1">Uncharacterized protein</fullName>
    </submittedName>
</protein>